<sequence length="339" mass="39584">MTPTKKARVWTMVEKEGKSITETAHALDLNRSTVSRAHKKLLEQGPNPDFYLEVPRSGRPSSISPRLERRAVRYITSGRASDATDLQRQLFMDLHPTTIRHMLIWHRLFGRVHHSKPLLIKMHRYKRRKWAEGFIGWKVSKWKRVWFADESKFNLFGSDGRMYCRRRPGEELEPRNVKPVVKHGGGSLMVWGVLTWKGPGRLHRVEGKMNALQYTSILSDSLLGTAHDQKRKPSSIVLAQDLDSKHTSRLAQKWFKQKCIKLLPWAPSSPDMNIIEHAWEMLDRAVHHREHRPSSLEELWKVLQEEWAKLDVQAIRHLYESMPRRVEAVLEAKGGYTKY</sequence>
<dbReference type="Pfam" id="PF13358">
    <property type="entry name" value="DDE_3"/>
    <property type="match status" value="1"/>
</dbReference>
<evidence type="ECO:0000313" key="2">
    <source>
        <dbReference type="EMBL" id="TFY59576.1"/>
    </source>
</evidence>
<protein>
    <recommendedName>
        <fullName evidence="1">Tc1-like transposase DDE domain-containing protein</fullName>
    </recommendedName>
</protein>
<dbReference type="GO" id="GO:0003676">
    <property type="term" value="F:nucleic acid binding"/>
    <property type="evidence" value="ECO:0007669"/>
    <property type="project" value="InterPro"/>
</dbReference>
<dbReference type="SUPFAM" id="SSF46689">
    <property type="entry name" value="Homeodomain-like"/>
    <property type="match status" value="1"/>
</dbReference>
<dbReference type="Proteomes" id="UP000298327">
    <property type="component" value="Unassembled WGS sequence"/>
</dbReference>
<organism evidence="2 3">
    <name type="scientific">Dentipellis fragilis</name>
    <dbReference type="NCBI Taxonomy" id="205917"/>
    <lineage>
        <taxon>Eukaryota</taxon>
        <taxon>Fungi</taxon>
        <taxon>Dikarya</taxon>
        <taxon>Basidiomycota</taxon>
        <taxon>Agaricomycotina</taxon>
        <taxon>Agaricomycetes</taxon>
        <taxon>Russulales</taxon>
        <taxon>Hericiaceae</taxon>
        <taxon>Dentipellis</taxon>
    </lineage>
</organism>
<dbReference type="OrthoDB" id="3226274at2759"/>
<dbReference type="PANTHER" id="PTHR23022">
    <property type="entry name" value="TRANSPOSABLE ELEMENT-RELATED"/>
    <property type="match status" value="1"/>
</dbReference>
<dbReference type="InterPro" id="IPR052338">
    <property type="entry name" value="Transposase_5"/>
</dbReference>
<feature type="domain" description="Tc1-like transposase DDE" evidence="1">
    <location>
        <begin position="144"/>
        <end position="298"/>
    </location>
</feature>
<dbReference type="InterPro" id="IPR036397">
    <property type="entry name" value="RNaseH_sf"/>
</dbReference>
<accession>A0A4Y9YAK0</accession>
<dbReference type="Gene3D" id="3.30.420.10">
    <property type="entry name" value="Ribonuclease H-like superfamily/Ribonuclease H"/>
    <property type="match status" value="1"/>
</dbReference>
<keyword evidence="3" id="KW-1185">Reference proteome</keyword>
<dbReference type="InterPro" id="IPR038717">
    <property type="entry name" value="Tc1-like_DDE_dom"/>
</dbReference>
<gene>
    <name evidence="2" type="ORF">EVG20_g7736</name>
</gene>
<dbReference type="InterPro" id="IPR009057">
    <property type="entry name" value="Homeodomain-like_sf"/>
</dbReference>
<dbReference type="AlphaFoldDB" id="A0A4Y9YAK0"/>
<evidence type="ECO:0000313" key="3">
    <source>
        <dbReference type="Proteomes" id="UP000298327"/>
    </source>
</evidence>
<dbReference type="STRING" id="205917.A0A4Y9YAK0"/>
<reference evidence="2 3" key="1">
    <citation type="submission" date="2019-02" db="EMBL/GenBank/DDBJ databases">
        <title>Genome sequencing of the rare red list fungi Dentipellis fragilis.</title>
        <authorList>
            <person name="Buettner E."/>
            <person name="Kellner H."/>
        </authorList>
    </citation>
    <scope>NUCLEOTIDE SEQUENCE [LARGE SCALE GENOMIC DNA]</scope>
    <source>
        <strain evidence="2 3">DSM 105465</strain>
    </source>
</reference>
<name>A0A4Y9YAK0_9AGAM</name>
<dbReference type="EMBL" id="SEOQ01000611">
    <property type="protein sequence ID" value="TFY59576.1"/>
    <property type="molecule type" value="Genomic_DNA"/>
</dbReference>
<comment type="caution">
    <text evidence="2">The sequence shown here is derived from an EMBL/GenBank/DDBJ whole genome shotgun (WGS) entry which is preliminary data.</text>
</comment>
<proteinExistence type="predicted"/>
<dbReference type="PANTHER" id="PTHR23022:SF135">
    <property type="entry name" value="SI:DKEY-77F5.3"/>
    <property type="match status" value="1"/>
</dbReference>
<evidence type="ECO:0000259" key="1">
    <source>
        <dbReference type="Pfam" id="PF13358"/>
    </source>
</evidence>